<accession>A0AAN6ZVE1</accession>
<comment type="caution">
    <text evidence="2">The sequence shown here is derived from an EMBL/GenBank/DDBJ whole genome shotgun (WGS) entry which is preliminary data.</text>
</comment>
<keyword evidence="3" id="KW-1185">Reference proteome</keyword>
<protein>
    <submittedName>
        <fullName evidence="2">Uncharacterized protein</fullName>
    </submittedName>
</protein>
<reference evidence="2" key="1">
    <citation type="journal article" date="2023" name="Mol. Phylogenet. Evol.">
        <title>Genome-scale phylogeny and comparative genomics of the fungal order Sordariales.</title>
        <authorList>
            <person name="Hensen N."/>
            <person name="Bonometti L."/>
            <person name="Westerberg I."/>
            <person name="Brannstrom I.O."/>
            <person name="Guillou S."/>
            <person name="Cros-Aarteil S."/>
            <person name="Calhoun S."/>
            <person name="Haridas S."/>
            <person name="Kuo A."/>
            <person name="Mondo S."/>
            <person name="Pangilinan J."/>
            <person name="Riley R."/>
            <person name="LaButti K."/>
            <person name="Andreopoulos B."/>
            <person name="Lipzen A."/>
            <person name="Chen C."/>
            <person name="Yan M."/>
            <person name="Daum C."/>
            <person name="Ng V."/>
            <person name="Clum A."/>
            <person name="Steindorff A."/>
            <person name="Ohm R.A."/>
            <person name="Martin F."/>
            <person name="Silar P."/>
            <person name="Natvig D.O."/>
            <person name="Lalanne C."/>
            <person name="Gautier V."/>
            <person name="Ament-Velasquez S.L."/>
            <person name="Kruys A."/>
            <person name="Hutchinson M.I."/>
            <person name="Powell A.J."/>
            <person name="Barry K."/>
            <person name="Miller A.N."/>
            <person name="Grigoriev I.V."/>
            <person name="Debuchy R."/>
            <person name="Gladieux P."/>
            <person name="Hiltunen Thoren M."/>
            <person name="Johannesson H."/>
        </authorList>
    </citation>
    <scope>NUCLEOTIDE SEQUENCE</scope>
    <source>
        <strain evidence="2">CBS 538.74</strain>
    </source>
</reference>
<dbReference type="EMBL" id="MU857011">
    <property type="protein sequence ID" value="KAK4151524.1"/>
    <property type="molecule type" value="Genomic_DNA"/>
</dbReference>
<gene>
    <name evidence="2" type="ORF">C8A00DRAFT_35821</name>
</gene>
<dbReference type="AlphaFoldDB" id="A0AAN6ZVE1"/>
<evidence type="ECO:0000256" key="1">
    <source>
        <dbReference type="SAM" id="SignalP"/>
    </source>
</evidence>
<evidence type="ECO:0000313" key="2">
    <source>
        <dbReference type="EMBL" id="KAK4151524.1"/>
    </source>
</evidence>
<organism evidence="2 3">
    <name type="scientific">Chaetomidium leptoderma</name>
    <dbReference type="NCBI Taxonomy" id="669021"/>
    <lineage>
        <taxon>Eukaryota</taxon>
        <taxon>Fungi</taxon>
        <taxon>Dikarya</taxon>
        <taxon>Ascomycota</taxon>
        <taxon>Pezizomycotina</taxon>
        <taxon>Sordariomycetes</taxon>
        <taxon>Sordariomycetidae</taxon>
        <taxon>Sordariales</taxon>
        <taxon>Chaetomiaceae</taxon>
        <taxon>Chaetomidium</taxon>
    </lineage>
</organism>
<dbReference type="Proteomes" id="UP001302745">
    <property type="component" value="Unassembled WGS sequence"/>
</dbReference>
<feature type="signal peptide" evidence="1">
    <location>
        <begin position="1"/>
        <end position="19"/>
    </location>
</feature>
<keyword evidence="1" id="KW-0732">Signal</keyword>
<sequence>MFAHTLILAAASLATVSLGAILPGTNPILSADSAGIEARNASALALVDPAVRFTTYSSRTCGGGETYLKATDAGCFHLSGEGLTIREIADTCRVFVYQIDSCTGAEFQAEIGYCDDIQLYYGMKVFCH</sequence>
<evidence type="ECO:0000313" key="3">
    <source>
        <dbReference type="Proteomes" id="UP001302745"/>
    </source>
</evidence>
<feature type="chain" id="PRO_5042879180" evidence="1">
    <location>
        <begin position="20"/>
        <end position="128"/>
    </location>
</feature>
<reference evidence="2" key="2">
    <citation type="submission" date="2023-05" db="EMBL/GenBank/DDBJ databases">
        <authorList>
            <consortium name="Lawrence Berkeley National Laboratory"/>
            <person name="Steindorff A."/>
            <person name="Hensen N."/>
            <person name="Bonometti L."/>
            <person name="Westerberg I."/>
            <person name="Brannstrom I.O."/>
            <person name="Guillou S."/>
            <person name="Cros-Aarteil S."/>
            <person name="Calhoun S."/>
            <person name="Haridas S."/>
            <person name="Kuo A."/>
            <person name="Mondo S."/>
            <person name="Pangilinan J."/>
            <person name="Riley R."/>
            <person name="Labutti K."/>
            <person name="Andreopoulos B."/>
            <person name="Lipzen A."/>
            <person name="Chen C."/>
            <person name="Yanf M."/>
            <person name="Daum C."/>
            <person name="Ng V."/>
            <person name="Clum A."/>
            <person name="Ohm R."/>
            <person name="Martin F."/>
            <person name="Silar P."/>
            <person name="Natvig D."/>
            <person name="Lalanne C."/>
            <person name="Gautier V."/>
            <person name="Ament-Velasquez S.L."/>
            <person name="Kruys A."/>
            <person name="Hutchinson M.I."/>
            <person name="Powell A.J."/>
            <person name="Barry K."/>
            <person name="Miller A.N."/>
            <person name="Grigoriev I.V."/>
            <person name="Debuchy R."/>
            <person name="Gladieux P."/>
            <person name="Thoren M.H."/>
            <person name="Johannesson H."/>
        </authorList>
    </citation>
    <scope>NUCLEOTIDE SEQUENCE</scope>
    <source>
        <strain evidence="2">CBS 538.74</strain>
    </source>
</reference>
<proteinExistence type="predicted"/>
<name>A0AAN6ZVE1_9PEZI</name>